<reference evidence="2" key="1">
    <citation type="journal article" date="2014" name="Int. J. Syst. Evol. Microbiol.">
        <title>Complete genome sequence of Corynebacterium casei LMG S-19264T (=DSM 44701T), isolated from a smear-ripened cheese.</title>
        <authorList>
            <consortium name="US DOE Joint Genome Institute (JGI-PGF)"/>
            <person name="Walter F."/>
            <person name="Albersmeier A."/>
            <person name="Kalinowski J."/>
            <person name="Ruckert C."/>
        </authorList>
    </citation>
    <scope>NUCLEOTIDE SEQUENCE</scope>
    <source>
        <strain evidence="2">CGMCC 1.15085</strain>
    </source>
</reference>
<dbReference type="AlphaFoldDB" id="A0A916TF62"/>
<organism evidence="2 3">
    <name type="scientific">Flexivirga endophytica</name>
    <dbReference type="NCBI Taxonomy" id="1849103"/>
    <lineage>
        <taxon>Bacteria</taxon>
        <taxon>Bacillati</taxon>
        <taxon>Actinomycetota</taxon>
        <taxon>Actinomycetes</taxon>
        <taxon>Micrococcales</taxon>
        <taxon>Dermacoccaceae</taxon>
        <taxon>Flexivirga</taxon>
    </lineage>
</organism>
<dbReference type="Proteomes" id="UP000636793">
    <property type="component" value="Unassembled WGS sequence"/>
</dbReference>
<dbReference type="Gene3D" id="1.25.40.10">
    <property type="entry name" value="Tetratricopeptide repeat domain"/>
    <property type="match status" value="1"/>
</dbReference>
<evidence type="ECO:0000259" key="1">
    <source>
        <dbReference type="SMART" id="SM01043"/>
    </source>
</evidence>
<dbReference type="RefSeq" id="WP_188838374.1">
    <property type="nucleotide sequence ID" value="NZ_BMHI01000005.1"/>
</dbReference>
<evidence type="ECO:0000313" key="3">
    <source>
        <dbReference type="Proteomes" id="UP000636793"/>
    </source>
</evidence>
<keyword evidence="3" id="KW-1185">Reference proteome</keyword>
<protein>
    <recommendedName>
        <fullName evidence="1">Bacterial transcriptional activator domain-containing protein</fullName>
    </recommendedName>
</protein>
<gene>
    <name evidence="2" type="ORF">GCM10011492_35740</name>
</gene>
<evidence type="ECO:0000313" key="2">
    <source>
        <dbReference type="EMBL" id="GGB41653.1"/>
    </source>
</evidence>
<dbReference type="InterPro" id="IPR011990">
    <property type="entry name" value="TPR-like_helical_dom_sf"/>
</dbReference>
<accession>A0A916TF62</accession>
<dbReference type="SUPFAM" id="SSF48452">
    <property type="entry name" value="TPR-like"/>
    <property type="match status" value="1"/>
</dbReference>
<name>A0A916TF62_9MICO</name>
<dbReference type="EMBL" id="BMHI01000005">
    <property type="protein sequence ID" value="GGB41653.1"/>
    <property type="molecule type" value="Genomic_DNA"/>
</dbReference>
<reference evidence="2" key="2">
    <citation type="submission" date="2020-09" db="EMBL/GenBank/DDBJ databases">
        <authorList>
            <person name="Sun Q."/>
            <person name="Zhou Y."/>
        </authorList>
    </citation>
    <scope>NUCLEOTIDE SEQUENCE</scope>
    <source>
        <strain evidence="2">CGMCC 1.15085</strain>
    </source>
</reference>
<dbReference type="InterPro" id="IPR051677">
    <property type="entry name" value="AfsR-DnrI-RedD_regulator"/>
</dbReference>
<dbReference type="SMART" id="SM01043">
    <property type="entry name" value="BTAD"/>
    <property type="match status" value="1"/>
</dbReference>
<dbReference type="InterPro" id="IPR005158">
    <property type="entry name" value="BTAD"/>
</dbReference>
<proteinExistence type="predicted"/>
<feature type="domain" description="Bacterial transcriptional activator" evidence="1">
    <location>
        <begin position="70"/>
        <end position="206"/>
    </location>
</feature>
<comment type="caution">
    <text evidence="2">The sequence shown here is derived from an EMBL/GenBank/DDBJ whole genome shotgun (WGS) entry which is preliminary data.</text>
</comment>
<dbReference type="Pfam" id="PF03704">
    <property type="entry name" value="BTAD"/>
    <property type="match status" value="1"/>
</dbReference>
<sequence>MSGAAQRLVAYLALHEDSPRLVVAAGLWPESSDEHALSNLRTTTSRLRKTAPGLLTPMSQALRLATTVRVDLVDVLAAAETAYEAEDPAALARRLGRVGELLPGWYDDWVLFEREQLQQQLISASETLAERLLSAGDVAAALAAANASIHREPLRESAHRLLVRIHLAAGNRVEAWHAYERFRRRSIAEVGLAPDSSFQALVAELARERQRRRRS</sequence>
<dbReference type="PANTHER" id="PTHR35807">
    <property type="entry name" value="TRANSCRIPTIONAL REGULATOR REDD-RELATED"/>
    <property type="match status" value="1"/>
</dbReference>